<dbReference type="PANTHER" id="PTHR11203">
    <property type="entry name" value="CLEAVAGE AND POLYADENYLATION SPECIFICITY FACTOR FAMILY MEMBER"/>
    <property type="match status" value="1"/>
</dbReference>
<dbReference type="InterPro" id="IPR050698">
    <property type="entry name" value="MBL"/>
</dbReference>
<reference evidence="5" key="1">
    <citation type="submission" date="2015-08" db="EMBL/GenBank/DDBJ databases">
        <title>Vibrio galatheae sp. nov., a novel member of the Vibrionaceae family isolated from the Solomon Islands.</title>
        <authorList>
            <person name="Giubergia S."/>
            <person name="Machado H."/>
            <person name="Mateiu R.V."/>
            <person name="Gram L."/>
        </authorList>
    </citation>
    <scope>NUCLEOTIDE SEQUENCE [LARGE SCALE GENOMIC DNA]</scope>
    <source>
        <strain evidence="5">DSM 19134</strain>
    </source>
</reference>
<proteinExistence type="predicted"/>
<dbReference type="Pfam" id="PF00753">
    <property type="entry name" value="Lactamase_B"/>
    <property type="match status" value="1"/>
</dbReference>
<dbReference type="CDD" id="cd16295">
    <property type="entry name" value="TTHA0252-CPSF-like_MBL-fold"/>
    <property type="match status" value="1"/>
</dbReference>
<comment type="caution">
    <text evidence="4">The sequence shown here is derived from an EMBL/GenBank/DDBJ whole genome shotgun (WGS) entry which is preliminary data.</text>
</comment>
<dbReference type="InterPro" id="IPR001279">
    <property type="entry name" value="Metallo-B-lactamas"/>
</dbReference>
<keyword evidence="1" id="KW-0378">Hydrolase</keyword>
<evidence type="ECO:0000259" key="3">
    <source>
        <dbReference type="SMART" id="SM01027"/>
    </source>
</evidence>
<dbReference type="RefSeq" id="WP_053409603.1">
    <property type="nucleotide sequence ID" value="NZ_DAIPHI010000037.1"/>
</dbReference>
<feature type="domain" description="Beta-Casp" evidence="3">
    <location>
        <begin position="239"/>
        <end position="369"/>
    </location>
</feature>
<evidence type="ECO:0000259" key="2">
    <source>
        <dbReference type="SMART" id="SM00849"/>
    </source>
</evidence>
<evidence type="ECO:0000256" key="1">
    <source>
        <dbReference type="ARBA" id="ARBA00022801"/>
    </source>
</evidence>
<protein>
    <submittedName>
        <fullName evidence="4">Metallo-beta-lactamase</fullName>
    </submittedName>
</protein>
<dbReference type="SUPFAM" id="SSF56281">
    <property type="entry name" value="Metallo-hydrolase/oxidoreductase"/>
    <property type="match status" value="1"/>
</dbReference>
<dbReference type="SMART" id="SM01027">
    <property type="entry name" value="Beta-Casp"/>
    <property type="match status" value="1"/>
</dbReference>
<keyword evidence="5" id="KW-1185">Reference proteome</keyword>
<accession>A0A0M0HYK2</accession>
<dbReference type="PATRIC" id="fig|171383.3.peg.2735"/>
<dbReference type="Pfam" id="PF07521">
    <property type="entry name" value="RMMBL"/>
    <property type="match status" value="1"/>
</dbReference>
<name>A0A0M0HYK2_9VIBR</name>
<dbReference type="SMART" id="SM00849">
    <property type="entry name" value="Lactamase_B"/>
    <property type="match status" value="1"/>
</dbReference>
<dbReference type="GO" id="GO:0016787">
    <property type="term" value="F:hydrolase activity"/>
    <property type="evidence" value="ECO:0007669"/>
    <property type="project" value="UniProtKB-KW"/>
</dbReference>
<sequence length="444" mass="49234">MEVIHHGGKDTVTGSCHELRAGRQTILIDCGLFQGVDDRPLEIDFTTSLIDALLLTHTHIDHIGRLPWLLASGFNQPIYCSAATAELVPLMLEDGLKIQQGLTSREAAHVIKSITKLIHAKSYGEWFALPSKISEQPQSDTLYARFQPAGHILGSAYVEIRLPNQEVVVFSGDLGPSNTPLLPDPVSPQRADYLYIESTYGDAEHEDIAARGERLKAIIDRSLADGGTILIPAFSVGRTQELLFDIEQLVFTHQLDANLPIILDSPMAQKVTESYRHFKQLWGQEAKQRLSMKRHPLAFDQCVTVDDHRSHLKLVNRLKSTGEAAIVVAASGMCQGGRIMDYLKALLPDERTDLLIAGYQAEGTLGKEIQSGAMLVEIDNEEVEVNARIHTMSGYSAHADKHDLLRFIQGIADKPKAIHLIHGEPETQQRFAAELRQLGYHVEE</sequence>
<dbReference type="InterPro" id="IPR011108">
    <property type="entry name" value="RMMBL"/>
</dbReference>
<feature type="domain" description="Metallo-beta-lactamase" evidence="2">
    <location>
        <begin position="13"/>
        <end position="213"/>
    </location>
</feature>
<dbReference type="GO" id="GO:0004521">
    <property type="term" value="F:RNA endonuclease activity"/>
    <property type="evidence" value="ECO:0007669"/>
    <property type="project" value="TreeGrafter"/>
</dbReference>
<dbReference type="STRING" id="171383.AKJ31_13395"/>
<dbReference type="Gene3D" id="3.60.15.10">
    <property type="entry name" value="Ribonuclease Z/Hydroxyacylglutathione hydrolase-like"/>
    <property type="match status" value="1"/>
</dbReference>
<organism evidence="4 5">
    <name type="scientific">Vibrio hepatarius</name>
    <dbReference type="NCBI Taxonomy" id="171383"/>
    <lineage>
        <taxon>Bacteria</taxon>
        <taxon>Pseudomonadati</taxon>
        <taxon>Pseudomonadota</taxon>
        <taxon>Gammaproteobacteria</taxon>
        <taxon>Vibrionales</taxon>
        <taxon>Vibrionaceae</taxon>
        <taxon>Vibrio</taxon>
        <taxon>Vibrio oreintalis group</taxon>
    </lineage>
</organism>
<dbReference type="Pfam" id="PF10996">
    <property type="entry name" value="Beta-Casp"/>
    <property type="match status" value="1"/>
</dbReference>
<dbReference type="PANTHER" id="PTHR11203:SF37">
    <property type="entry name" value="INTEGRATOR COMPLEX SUBUNIT 11"/>
    <property type="match status" value="1"/>
</dbReference>
<dbReference type="InterPro" id="IPR022712">
    <property type="entry name" value="Beta_Casp"/>
</dbReference>
<evidence type="ECO:0000313" key="4">
    <source>
        <dbReference type="EMBL" id="KOO07145.1"/>
    </source>
</evidence>
<dbReference type="AlphaFoldDB" id="A0A0M0HYK2"/>
<gene>
    <name evidence="4" type="ORF">AKJ31_13395</name>
</gene>
<dbReference type="Gene3D" id="3.40.50.10890">
    <property type="match status" value="1"/>
</dbReference>
<dbReference type="Proteomes" id="UP000037530">
    <property type="component" value="Unassembled WGS sequence"/>
</dbReference>
<dbReference type="OrthoDB" id="9803916at2"/>
<dbReference type="InterPro" id="IPR036866">
    <property type="entry name" value="RibonucZ/Hydroxyglut_hydro"/>
</dbReference>
<dbReference type="EMBL" id="LHPI01000012">
    <property type="protein sequence ID" value="KOO07145.1"/>
    <property type="molecule type" value="Genomic_DNA"/>
</dbReference>
<evidence type="ECO:0000313" key="5">
    <source>
        <dbReference type="Proteomes" id="UP000037530"/>
    </source>
</evidence>